<dbReference type="PANTHER" id="PTHR43300">
    <property type="entry name" value="ACETYLTRANSFERASE"/>
    <property type="match status" value="1"/>
</dbReference>
<reference evidence="2 3" key="1">
    <citation type="submission" date="2023-09" db="EMBL/GenBank/DDBJ databases">
        <authorList>
            <person name="Page C.A."/>
            <person name="Perez-Diaz I.M."/>
        </authorList>
    </citation>
    <scope>NUCLEOTIDE SEQUENCE [LARGE SCALE GENOMIC DNA]</scope>
    <source>
        <strain evidence="2 3">Ll15</strain>
    </source>
</reference>
<accession>A0ABZ0RVY9</accession>
<dbReference type="PANTHER" id="PTHR43300:SF7">
    <property type="entry name" value="UDP-N-ACETYLBACILLOSAMINE N-ACETYLTRANSFERASE"/>
    <property type="match status" value="1"/>
</dbReference>
<protein>
    <submittedName>
        <fullName evidence="2">Acetyltransferase</fullName>
    </submittedName>
</protein>
<feature type="domain" description="PglD N-terminal" evidence="1">
    <location>
        <begin position="5"/>
        <end position="68"/>
    </location>
</feature>
<dbReference type="Proteomes" id="UP001322664">
    <property type="component" value="Chromosome"/>
</dbReference>
<dbReference type="InterPro" id="IPR041561">
    <property type="entry name" value="PglD_N"/>
</dbReference>
<dbReference type="InterPro" id="IPR050179">
    <property type="entry name" value="Trans_hexapeptide_repeat"/>
</dbReference>
<dbReference type="Gene3D" id="3.40.50.20">
    <property type="match status" value="1"/>
</dbReference>
<dbReference type="InterPro" id="IPR011004">
    <property type="entry name" value="Trimer_LpxA-like_sf"/>
</dbReference>
<dbReference type="RefSeq" id="WP_319837151.1">
    <property type="nucleotide sequence ID" value="NZ_CP137624.1"/>
</dbReference>
<dbReference type="EMBL" id="CP137624">
    <property type="protein sequence ID" value="WPK12402.1"/>
    <property type="molecule type" value="Genomic_DNA"/>
</dbReference>
<evidence type="ECO:0000259" key="1">
    <source>
        <dbReference type="Pfam" id="PF17836"/>
    </source>
</evidence>
<sequence>MSKAVIIIGNGGHASVLTEILLAQKEEIIGFTAPTVEENQFTIPYLGNDEIILSYPITDVELVLGIGMVQPTPLRAKKFDYFHEKGYVFKSVIHPTAIIAPSVKLGYGMQIMAGAIIQTNTKIADNTIINTGALIDHDCHIEQHVHIAPGTKLSGSVHVKKGTHIGVGVTIIQSITIGANCLIGAGSVVVKNVSDGVTALGVPAREV</sequence>
<evidence type="ECO:0000313" key="3">
    <source>
        <dbReference type="Proteomes" id="UP001322664"/>
    </source>
</evidence>
<dbReference type="SUPFAM" id="SSF51161">
    <property type="entry name" value="Trimeric LpxA-like enzymes"/>
    <property type="match status" value="1"/>
</dbReference>
<dbReference type="CDD" id="cd03360">
    <property type="entry name" value="LbH_AT_putative"/>
    <property type="match status" value="1"/>
</dbReference>
<keyword evidence="3" id="KW-1185">Reference proteome</keyword>
<dbReference type="Gene3D" id="2.160.10.10">
    <property type="entry name" value="Hexapeptide repeat proteins"/>
    <property type="match status" value="1"/>
</dbReference>
<gene>
    <name evidence="2" type="ORF">R6U77_01550</name>
</gene>
<proteinExistence type="predicted"/>
<organism evidence="2 3">
    <name type="scientific">Lysinibacillus louembei</name>
    <dbReference type="NCBI Taxonomy" id="1470088"/>
    <lineage>
        <taxon>Bacteria</taxon>
        <taxon>Bacillati</taxon>
        <taxon>Bacillota</taxon>
        <taxon>Bacilli</taxon>
        <taxon>Bacillales</taxon>
        <taxon>Bacillaceae</taxon>
        <taxon>Lysinibacillus</taxon>
    </lineage>
</organism>
<evidence type="ECO:0000313" key="2">
    <source>
        <dbReference type="EMBL" id="WPK12402.1"/>
    </source>
</evidence>
<name>A0ABZ0RVY9_9BACI</name>
<dbReference type="InterPro" id="IPR020019">
    <property type="entry name" value="AcTrfase_PglD-like"/>
</dbReference>
<dbReference type="NCBIfam" id="TIGR03570">
    <property type="entry name" value="NeuD_NnaD"/>
    <property type="match status" value="1"/>
</dbReference>
<dbReference type="Pfam" id="PF17836">
    <property type="entry name" value="PglD_N"/>
    <property type="match status" value="1"/>
</dbReference>